<evidence type="ECO:0000256" key="1">
    <source>
        <dbReference type="SAM" id="MobiDB-lite"/>
    </source>
</evidence>
<feature type="compositionally biased region" description="Basic and acidic residues" evidence="1">
    <location>
        <begin position="160"/>
        <end position="178"/>
    </location>
</feature>
<keyword evidence="2" id="KW-0812">Transmembrane</keyword>
<evidence type="ECO:0000256" key="2">
    <source>
        <dbReference type="SAM" id="Phobius"/>
    </source>
</evidence>
<organism evidence="3">
    <name type="scientific">viral metagenome</name>
    <dbReference type="NCBI Taxonomy" id="1070528"/>
    <lineage>
        <taxon>unclassified sequences</taxon>
        <taxon>metagenomes</taxon>
        <taxon>organismal metagenomes</taxon>
    </lineage>
</organism>
<reference evidence="3" key="1">
    <citation type="journal article" date="2020" name="Nature">
        <title>Giant virus diversity and host interactions through global metagenomics.</title>
        <authorList>
            <person name="Schulz F."/>
            <person name="Roux S."/>
            <person name="Paez-Espino D."/>
            <person name="Jungbluth S."/>
            <person name="Walsh D.A."/>
            <person name="Denef V.J."/>
            <person name="McMahon K.D."/>
            <person name="Konstantinidis K.T."/>
            <person name="Eloe-Fadrosh E.A."/>
            <person name="Kyrpides N.C."/>
            <person name="Woyke T."/>
        </authorList>
    </citation>
    <scope>NUCLEOTIDE SEQUENCE</scope>
    <source>
        <strain evidence="3">GVMAG-M-3300023174-189</strain>
    </source>
</reference>
<feature type="transmembrane region" description="Helical" evidence="2">
    <location>
        <begin position="12"/>
        <end position="30"/>
    </location>
</feature>
<sequence length="178" mass="19656">MATQVDPIEITGLVLLFASFLFVPQLTNILKSNLDTLPMRFAAIMIILGSLTYNKFLALGLFLVIIAIYIDHHHDEVLNVIGNANNISDFEPGNAGSKYSTAMNKLDHGGSADESYDSSDFTSKMEDQDNEFKHVDNSIDEKHTLLTEPLGSRSASLFPDDSKHVNALEQGNKDGYFD</sequence>
<name>A0A6C0DK74_9ZZZZ</name>
<proteinExistence type="predicted"/>
<dbReference type="AlphaFoldDB" id="A0A6C0DK74"/>
<accession>A0A6C0DK74</accession>
<evidence type="ECO:0000313" key="3">
    <source>
        <dbReference type="EMBL" id="QHT16684.1"/>
    </source>
</evidence>
<keyword evidence="2" id="KW-0472">Membrane</keyword>
<protein>
    <submittedName>
        <fullName evidence="3">Uncharacterized protein</fullName>
    </submittedName>
</protein>
<feature type="transmembrane region" description="Helical" evidence="2">
    <location>
        <begin position="42"/>
        <end position="70"/>
    </location>
</feature>
<feature type="region of interest" description="Disordered" evidence="1">
    <location>
        <begin position="150"/>
        <end position="178"/>
    </location>
</feature>
<dbReference type="EMBL" id="MN739626">
    <property type="protein sequence ID" value="QHT16684.1"/>
    <property type="molecule type" value="Genomic_DNA"/>
</dbReference>
<keyword evidence="2" id="KW-1133">Transmembrane helix</keyword>